<dbReference type="InParanoid" id="T1F799"/>
<gene>
    <name evidence="2" type="primary">20204698</name>
    <name evidence="1" type="ORF">HELRODRAFT_173819</name>
</gene>
<organism evidence="2 3">
    <name type="scientific">Helobdella robusta</name>
    <name type="common">Californian leech</name>
    <dbReference type="NCBI Taxonomy" id="6412"/>
    <lineage>
        <taxon>Eukaryota</taxon>
        <taxon>Metazoa</taxon>
        <taxon>Spiralia</taxon>
        <taxon>Lophotrochozoa</taxon>
        <taxon>Annelida</taxon>
        <taxon>Clitellata</taxon>
        <taxon>Hirudinea</taxon>
        <taxon>Rhynchobdellida</taxon>
        <taxon>Glossiphoniidae</taxon>
        <taxon>Helobdella</taxon>
    </lineage>
</organism>
<reference evidence="3" key="1">
    <citation type="submission" date="2012-12" db="EMBL/GenBank/DDBJ databases">
        <authorList>
            <person name="Hellsten U."/>
            <person name="Grimwood J."/>
            <person name="Chapman J.A."/>
            <person name="Shapiro H."/>
            <person name="Aerts A."/>
            <person name="Otillar R.P."/>
            <person name="Terry A.Y."/>
            <person name="Boore J.L."/>
            <person name="Simakov O."/>
            <person name="Marletaz F."/>
            <person name="Cho S.-J."/>
            <person name="Edsinger-Gonzales E."/>
            <person name="Havlak P."/>
            <person name="Kuo D.-H."/>
            <person name="Larsson T."/>
            <person name="Lv J."/>
            <person name="Arendt D."/>
            <person name="Savage R."/>
            <person name="Osoegawa K."/>
            <person name="de Jong P."/>
            <person name="Lindberg D.R."/>
            <person name="Seaver E.C."/>
            <person name="Weisblat D.A."/>
            <person name="Putnam N.H."/>
            <person name="Grigoriev I.V."/>
            <person name="Rokhsar D.S."/>
        </authorList>
    </citation>
    <scope>NUCLEOTIDE SEQUENCE</scope>
</reference>
<dbReference type="EnsemblMetazoa" id="HelroT173819">
    <property type="protein sequence ID" value="HelroP173819"/>
    <property type="gene ID" value="HelroG173819"/>
</dbReference>
<dbReference type="RefSeq" id="XP_009018677.1">
    <property type="nucleotide sequence ID" value="XM_009020429.1"/>
</dbReference>
<dbReference type="EMBL" id="KB096676">
    <property type="protein sequence ID" value="ESO02984.1"/>
    <property type="molecule type" value="Genomic_DNA"/>
</dbReference>
<dbReference type="KEGG" id="hro:HELRODRAFT_173819"/>
<sequence>MVTLPELKHLSIDLENELYKQYNSTNQIYQQHYLKLLNILKISSDKVLNGEESPISLVKKARCMSDDLLNNIDTTYKHDQHVYDINCQVCNPSRNINKNSETVGSKLNPTKSSFKLPDETLSSNVSDVNCAFNAFPSDVSSTTDIEKPKTKEAFEDELILKSKKNENDGSFNNRFIKCIALAFWNSPRISQVDRHDINKNKMCTKECPFYGPNSELYQQVDSLAMGFPLEESLKDSKIPNYQ</sequence>
<evidence type="ECO:0000313" key="3">
    <source>
        <dbReference type="Proteomes" id="UP000015101"/>
    </source>
</evidence>
<dbReference type="Proteomes" id="UP000015101">
    <property type="component" value="Unassembled WGS sequence"/>
</dbReference>
<evidence type="ECO:0000313" key="1">
    <source>
        <dbReference type="EMBL" id="ESO02984.1"/>
    </source>
</evidence>
<reference evidence="1 3" key="2">
    <citation type="journal article" date="2013" name="Nature">
        <title>Insights into bilaterian evolution from three spiralian genomes.</title>
        <authorList>
            <person name="Simakov O."/>
            <person name="Marletaz F."/>
            <person name="Cho S.J."/>
            <person name="Edsinger-Gonzales E."/>
            <person name="Havlak P."/>
            <person name="Hellsten U."/>
            <person name="Kuo D.H."/>
            <person name="Larsson T."/>
            <person name="Lv J."/>
            <person name="Arendt D."/>
            <person name="Savage R."/>
            <person name="Osoegawa K."/>
            <person name="de Jong P."/>
            <person name="Grimwood J."/>
            <person name="Chapman J.A."/>
            <person name="Shapiro H."/>
            <person name="Aerts A."/>
            <person name="Otillar R.P."/>
            <person name="Terry A.Y."/>
            <person name="Boore J.L."/>
            <person name="Grigoriev I.V."/>
            <person name="Lindberg D.R."/>
            <person name="Seaver E.C."/>
            <person name="Weisblat D.A."/>
            <person name="Putnam N.H."/>
            <person name="Rokhsar D.S."/>
        </authorList>
    </citation>
    <scope>NUCLEOTIDE SEQUENCE</scope>
</reference>
<keyword evidence="3" id="KW-1185">Reference proteome</keyword>
<protein>
    <submittedName>
        <fullName evidence="1 2">Uncharacterized protein</fullName>
    </submittedName>
</protein>
<name>T1F799_HELRO</name>
<dbReference type="CTD" id="20204698"/>
<accession>T1F799</accession>
<dbReference type="GeneID" id="20204698"/>
<dbReference type="EMBL" id="AMQM01004733">
    <property type="status" value="NOT_ANNOTATED_CDS"/>
    <property type="molecule type" value="Genomic_DNA"/>
</dbReference>
<dbReference type="AlphaFoldDB" id="T1F799"/>
<evidence type="ECO:0000313" key="2">
    <source>
        <dbReference type="EnsemblMetazoa" id="HelroP173819"/>
    </source>
</evidence>
<proteinExistence type="predicted"/>
<dbReference type="HOGENOM" id="CLU_1148293_0_0_1"/>
<reference evidence="2" key="3">
    <citation type="submission" date="2015-06" db="UniProtKB">
        <authorList>
            <consortium name="EnsemblMetazoa"/>
        </authorList>
    </citation>
    <scope>IDENTIFICATION</scope>
</reference>